<dbReference type="PANTHER" id="PTHR24346">
    <property type="entry name" value="MAP/MICROTUBULE AFFINITY-REGULATING KINASE"/>
    <property type="match status" value="1"/>
</dbReference>
<dbReference type="InterPro" id="IPR000719">
    <property type="entry name" value="Prot_kinase_dom"/>
</dbReference>
<dbReference type="PANTHER" id="PTHR24346:SF82">
    <property type="entry name" value="KP78A-RELATED"/>
    <property type="match status" value="1"/>
</dbReference>
<keyword evidence="3" id="KW-0547">Nucleotide-binding</keyword>
<dbReference type="EMBL" id="KP764920">
    <property type="protein sequence ID" value="AKM77639.1"/>
    <property type="molecule type" value="mRNA"/>
</dbReference>
<organism evidence="8">
    <name type="scientific">Dimocarpus longan</name>
    <dbReference type="NCBI Taxonomy" id="128017"/>
    <lineage>
        <taxon>Eukaryota</taxon>
        <taxon>Viridiplantae</taxon>
        <taxon>Streptophyta</taxon>
        <taxon>Embryophyta</taxon>
        <taxon>Tracheophyta</taxon>
        <taxon>Spermatophyta</taxon>
        <taxon>Magnoliopsida</taxon>
        <taxon>eudicotyledons</taxon>
        <taxon>Gunneridae</taxon>
        <taxon>Pentapetalae</taxon>
        <taxon>rosids</taxon>
        <taxon>malvids</taxon>
        <taxon>Sapindales</taxon>
        <taxon>Sapindaceae</taxon>
        <taxon>Dimocarpus</taxon>
    </lineage>
</organism>
<proteinExistence type="evidence at transcript level"/>
<protein>
    <submittedName>
        <fullName evidence="8">SNF1-related protein kinase KIN10a</fullName>
    </submittedName>
</protein>
<keyword evidence="5" id="KW-0067">ATP-binding</keyword>
<dbReference type="GO" id="GO:0005524">
    <property type="term" value="F:ATP binding"/>
    <property type="evidence" value="ECO:0007669"/>
    <property type="project" value="UniProtKB-KW"/>
</dbReference>
<dbReference type="InterPro" id="IPR011009">
    <property type="entry name" value="Kinase-like_dom_sf"/>
</dbReference>
<feature type="domain" description="Protein kinase" evidence="6">
    <location>
        <begin position="1"/>
        <end position="116"/>
    </location>
</feature>
<evidence type="ECO:0000256" key="1">
    <source>
        <dbReference type="ARBA" id="ARBA00022527"/>
    </source>
</evidence>
<dbReference type="Gene3D" id="1.10.510.10">
    <property type="entry name" value="Transferase(Phosphotransferase) domain 1"/>
    <property type="match status" value="1"/>
</dbReference>
<dbReference type="GO" id="GO:0035556">
    <property type="term" value="P:intracellular signal transduction"/>
    <property type="evidence" value="ECO:0007669"/>
    <property type="project" value="TreeGrafter"/>
</dbReference>
<dbReference type="GO" id="GO:0004674">
    <property type="term" value="F:protein serine/threonine kinase activity"/>
    <property type="evidence" value="ECO:0007669"/>
    <property type="project" value="UniProtKB-KW"/>
</dbReference>
<name>A0A0G4ASK5_9ROSI</name>
<evidence type="ECO:0000256" key="4">
    <source>
        <dbReference type="ARBA" id="ARBA00022777"/>
    </source>
</evidence>
<dbReference type="AlphaFoldDB" id="A0A0G4ASK5"/>
<reference evidence="8" key="1">
    <citation type="submission" date="2015-02" db="EMBL/GenBank/DDBJ databases">
        <title>Cloning and analysising of Kin10a gene of Dimocarpus longan from EC.</title>
        <authorList>
            <person name="Lai Z."/>
            <person name="Zhou Y."/>
            <person name="Tian Q."/>
            <person name="Lin Y."/>
        </authorList>
    </citation>
    <scope>NUCLEOTIDE SEQUENCE</scope>
    <source>
        <tissue evidence="8">Embryonic callus</tissue>
    </source>
</reference>
<dbReference type="Pfam" id="PF00069">
    <property type="entry name" value="Pkinase"/>
    <property type="match status" value="1"/>
</dbReference>
<feature type="domain" description="UBA" evidence="7">
    <location>
        <begin position="137"/>
        <end position="177"/>
    </location>
</feature>
<dbReference type="GO" id="GO:0005737">
    <property type="term" value="C:cytoplasm"/>
    <property type="evidence" value="ECO:0007669"/>
    <property type="project" value="TreeGrafter"/>
</dbReference>
<dbReference type="PROSITE" id="PS50011">
    <property type="entry name" value="PROTEIN_KINASE_DOM"/>
    <property type="match status" value="1"/>
</dbReference>
<feature type="non-terminal residue" evidence="8">
    <location>
        <position position="1"/>
    </location>
</feature>
<evidence type="ECO:0000313" key="8">
    <source>
        <dbReference type="EMBL" id="AKM77639.1"/>
    </source>
</evidence>
<dbReference type="CDD" id="cd14335">
    <property type="entry name" value="UBA_SnRK1_plant"/>
    <property type="match status" value="1"/>
</dbReference>
<dbReference type="PROSITE" id="PS50030">
    <property type="entry name" value="UBA"/>
    <property type="match status" value="1"/>
</dbReference>
<sequence>LKIADFGLSNVMRDGHFLKTNCGSMNYAAPEVISRKLYAGPEIDVWSCGVILYALLCGSLPFDDENLHNLNMKIKAGTYAFPSQVSPGARDLINRMLIVDPMKRITIPKIRHHSWFRTHLPPYLAVPSPDTMQQAKKIDEYILKEAVKMGFDQNQLVESLCSGIQNEATVTYHLLLDNWYRAPSHYLGADFQETMERGSTYILPSEVTAPTPAHRFPAHMDYQGTGVRAKGVSERKWALGLQSRAHPHQILMEVLKALQELNVCWKKIGSYNVKCRALLIIMNLPLAQIMIRSNHHMWSSSKYSFTKHAKINTCLIFRGSRVTMSLLRSLCSTSCAASGHMNWQCKSI</sequence>
<dbReference type="SMART" id="SM00220">
    <property type="entry name" value="S_TKc"/>
    <property type="match status" value="1"/>
</dbReference>
<dbReference type="SUPFAM" id="SSF56112">
    <property type="entry name" value="Protein kinase-like (PK-like)"/>
    <property type="match status" value="1"/>
</dbReference>
<evidence type="ECO:0000256" key="5">
    <source>
        <dbReference type="ARBA" id="ARBA00022840"/>
    </source>
</evidence>
<dbReference type="InterPro" id="IPR028375">
    <property type="entry name" value="KA1/Ssp2_C"/>
</dbReference>
<keyword evidence="4 8" id="KW-0418">Kinase</keyword>
<dbReference type="Gene3D" id="3.30.310.80">
    <property type="entry name" value="Kinase associated domain 1, KA1"/>
    <property type="match status" value="1"/>
</dbReference>
<keyword evidence="1" id="KW-0723">Serine/threonine-protein kinase</keyword>
<evidence type="ECO:0000259" key="7">
    <source>
        <dbReference type="PROSITE" id="PS50030"/>
    </source>
</evidence>
<evidence type="ECO:0000256" key="2">
    <source>
        <dbReference type="ARBA" id="ARBA00022679"/>
    </source>
</evidence>
<dbReference type="InterPro" id="IPR015940">
    <property type="entry name" value="UBA"/>
</dbReference>
<evidence type="ECO:0000256" key="3">
    <source>
        <dbReference type="ARBA" id="ARBA00022741"/>
    </source>
</evidence>
<evidence type="ECO:0000259" key="6">
    <source>
        <dbReference type="PROSITE" id="PS50011"/>
    </source>
</evidence>
<dbReference type="SUPFAM" id="SSF103243">
    <property type="entry name" value="KA1-like"/>
    <property type="match status" value="1"/>
</dbReference>
<gene>
    <name evidence="8" type="primary">KIN10a</name>
</gene>
<accession>A0A0G4ASK5</accession>
<keyword evidence="2" id="KW-0808">Transferase</keyword>